<comment type="similarity">
    <text evidence="1">Belongs to the FAH family.</text>
</comment>
<keyword evidence="2" id="KW-0479">Metal-binding</keyword>
<dbReference type="SUPFAM" id="SSF56529">
    <property type="entry name" value="FAH"/>
    <property type="match status" value="1"/>
</dbReference>
<dbReference type="GO" id="GO:0046872">
    <property type="term" value="F:metal ion binding"/>
    <property type="evidence" value="ECO:0007669"/>
    <property type="project" value="UniProtKB-KW"/>
</dbReference>
<proteinExistence type="inferred from homology"/>
<dbReference type="FunFam" id="3.90.850.10:FF:000002">
    <property type="entry name" value="2-hydroxyhepta-2,4-diene-1,7-dioate isomerase"/>
    <property type="match status" value="1"/>
</dbReference>
<dbReference type="Gene3D" id="3.90.850.10">
    <property type="entry name" value="Fumarylacetoacetase-like, C-terminal domain"/>
    <property type="match status" value="1"/>
</dbReference>
<evidence type="ECO:0000256" key="2">
    <source>
        <dbReference type="ARBA" id="ARBA00022723"/>
    </source>
</evidence>
<dbReference type="EMBL" id="JACIDB010000001">
    <property type="protein sequence ID" value="MBB3874559.1"/>
    <property type="molecule type" value="Genomic_DNA"/>
</dbReference>
<dbReference type="Pfam" id="PF01557">
    <property type="entry name" value="FAA_hydrolase"/>
    <property type="match status" value="1"/>
</dbReference>
<evidence type="ECO:0000313" key="4">
    <source>
        <dbReference type="EMBL" id="MBB3874559.1"/>
    </source>
</evidence>
<dbReference type="GO" id="GO:0019752">
    <property type="term" value="P:carboxylic acid metabolic process"/>
    <property type="evidence" value="ECO:0007669"/>
    <property type="project" value="UniProtKB-ARBA"/>
</dbReference>
<keyword evidence="5" id="KW-1185">Reference proteome</keyword>
<evidence type="ECO:0000313" key="5">
    <source>
        <dbReference type="Proteomes" id="UP000528945"/>
    </source>
</evidence>
<dbReference type="PANTHER" id="PTHR42796:SF4">
    <property type="entry name" value="FUMARYLACETOACETATE HYDROLASE DOMAIN-CONTAINING PROTEIN 2A"/>
    <property type="match status" value="1"/>
</dbReference>
<dbReference type="InterPro" id="IPR036663">
    <property type="entry name" value="Fumarylacetoacetase_C_sf"/>
</dbReference>
<dbReference type="PANTHER" id="PTHR42796">
    <property type="entry name" value="FUMARYLACETOACETATE HYDROLASE DOMAIN-CONTAINING PROTEIN 2A-RELATED"/>
    <property type="match status" value="1"/>
</dbReference>
<name>A0AAW3TSW1_9SPHN</name>
<organism evidence="4 5">
    <name type="scientific">Sphingomonas aquatilis</name>
    <dbReference type="NCBI Taxonomy" id="93063"/>
    <lineage>
        <taxon>Bacteria</taxon>
        <taxon>Pseudomonadati</taxon>
        <taxon>Pseudomonadota</taxon>
        <taxon>Alphaproteobacteria</taxon>
        <taxon>Sphingomonadales</taxon>
        <taxon>Sphingomonadaceae</taxon>
        <taxon>Sphingomonas</taxon>
    </lineage>
</organism>
<accession>A0AAW3TSW1</accession>
<gene>
    <name evidence="4" type="ORF">GGR47_000775</name>
</gene>
<feature type="domain" description="Fumarylacetoacetase-like C-terminal" evidence="3">
    <location>
        <begin position="72"/>
        <end position="277"/>
    </location>
</feature>
<sequence>MKLCRYGTRGAEKPGLIDADGRIRDLSGVIADVTPAEVTPEALARLAEIGPATLPLVEGTPRYGVPVAGIGKFIAIGLNYADHAKEAGLEPPPEPIFFTKAISCLTGPNDPVMIPRDSQKTDWEVELGIVIGKTCRYVEQADALDHVAGYVLANDVSERAFQKELGSQWDKGKGCDTFGPVGPWLVTADEVGDCQTLDMFLDVNGKRMQTGNTATMIFPVAECIAYVSRFITLHPGDLLITGTPPGVGEGQKPDKIFLKAGDTMHLGITGLGEQRQTCVPFAMELPA</sequence>
<dbReference type="InterPro" id="IPR011234">
    <property type="entry name" value="Fumarylacetoacetase-like_C"/>
</dbReference>
<protein>
    <submittedName>
        <fullName evidence="4">2-keto-4-pentenoate hydratase/2-oxohepta-3-ene-1,7-dioic acid hydratase in catechol pathway</fullName>
    </submittedName>
</protein>
<dbReference type="InterPro" id="IPR051121">
    <property type="entry name" value="FAH"/>
</dbReference>
<evidence type="ECO:0000259" key="3">
    <source>
        <dbReference type="Pfam" id="PF01557"/>
    </source>
</evidence>
<dbReference type="GO" id="GO:0016853">
    <property type="term" value="F:isomerase activity"/>
    <property type="evidence" value="ECO:0007669"/>
    <property type="project" value="UniProtKB-ARBA"/>
</dbReference>
<evidence type="ECO:0000256" key="1">
    <source>
        <dbReference type="ARBA" id="ARBA00010211"/>
    </source>
</evidence>
<dbReference type="AlphaFoldDB" id="A0AAW3TSW1"/>
<reference evidence="4 5" key="1">
    <citation type="submission" date="2020-08" db="EMBL/GenBank/DDBJ databases">
        <title>Genomic Encyclopedia of Type Strains, Phase IV (KMG-IV): sequencing the most valuable type-strain genomes for metagenomic binning, comparative biology and taxonomic classification.</title>
        <authorList>
            <person name="Goeker M."/>
        </authorList>
    </citation>
    <scope>NUCLEOTIDE SEQUENCE [LARGE SCALE GENOMIC DNA]</scope>
    <source>
        <strain evidence="4 5">DSM 15581</strain>
    </source>
</reference>
<comment type="caution">
    <text evidence="4">The sequence shown here is derived from an EMBL/GenBank/DDBJ whole genome shotgun (WGS) entry which is preliminary data.</text>
</comment>
<dbReference type="Proteomes" id="UP000528945">
    <property type="component" value="Unassembled WGS sequence"/>
</dbReference>
<dbReference type="RefSeq" id="WP_147036080.1">
    <property type="nucleotide sequence ID" value="NZ_JACIDB010000001.1"/>
</dbReference>